<protein>
    <submittedName>
        <fullName evidence="1">Uncharacterized protein</fullName>
    </submittedName>
</protein>
<proteinExistence type="predicted"/>
<dbReference type="Proteomes" id="UP000256970">
    <property type="component" value="Unassembled WGS sequence"/>
</dbReference>
<keyword evidence="2" id="KW-1185">Reference proteome</keyword>
<sequence>MPVPTPAELSGHTAAVRNSSIRRSAYVRNELLLRQIVEECVRRQNTVLQLRPHQPQLQVLPSLPDDAPCPPLDIALRGSERGVGSCTDVALYASSTPARA</sequence>
<accession>A0A383W5F7</accession>
<evidence type="ECO:0000313" key="2">
    <source>
        <dbReference type="Proteomes" id="UP000256970"/>
    </source>
</evidence>
<gene>
    <name evidence="1" type="ORF">BQ4739_LOCUS12636</name>
</gene>
<evidence type="ECO:0000313" key="1">
    <source>
        <dbReference type="EMBL" id="SZX72460.1"/>
    </source>
</evidence>
<dbReference type="AlphaFoldDB" id="A0A383W5F7"/>
<dbReference type="EMBL" id="FNXT01001138">
    <property type="protein sequence ID" value="SZX72460.1"/>
    <property type="molecule type" value="Genomic_DNA"/>
</dbReference>
<reference evidence="1 2" key="1">
    <citation type="submission" date="2016-10" db="EMBL/GenBank/DDBJ databases">
        <authorList>
            <person name="Cai Z."/>
        </authorList>
    </citation>
    <scope>NUCLEOTIDE SEQUENCE [LARGE SCALE GENOMIC DNA]</scope>
</reference>
<name>A0A383W5F7_TETOB</name>
<organism evidence="1 2">
    <name type="scientific">Tetradesmus obliquus</name>
    <name type="common">Green alga</name>
    <name type="synonym">Acutodesmus obliquus</name>
    <dbReference type="NCBI Taxonomy" id="3088"/>
    <lineage>
        <taxon>Eukaryota</taxon>
        <taxon>Viridiplantae</taxon>
        <taxon>Chlorophyta</taxon>
        <taxon>core chlorophytes</taxon>
        <taxon>Chlorophyceae</taxon>
        <taxon>CS clade</taxon>
        <taxon>Sphaeropleales</taxon>
        <taxon>Scenedesmaceae</taxon>
        <taxon>Tetradesmus</taxon>
    </lineage>
</organism>